<feature type="region of interest" description="Disordered" evidence="1">
    <location>
        <begin position="60"/>
        <end position="99"/>
    </location>
</feature>
<dbReference type="Proteomes" id="UP001215280">
    <property type="component" value="Unassembled WGS sequence"/>
</dbReference>
<protein>
    <submittedName>
        <fullName evidence="2">Uncharacterized protein</fullName>
    </submittedName>
</protein>
<comment type="caution">
    <text evidence="2">The sequence shown here is derived from an EMBL/GenBank/DDBJ whole genome shotgun (WGS) entry which is preliminary data.</text>
</comment>
<dbReference type="AlphaFoldDB" id="A0AAD7ILF3"/>
<proteinExistence type="predicted"/>
<feature type="compositionally biased region" description="Pro residues" evidence="1">
    <location>
        <begin position="80"/>
        <end position="93"/>
    </location>
</feature>
<dbReference type="EMBL" id="JARJLG010000101">
    <property type="protein sequence ID" value="KAJ7745868.1"/>
    <property type="molecule type" value="Genomic_DNA"/>
</dbReference>
<accession>A0AAD7ILF3</accession>
<gene>
    <name evidence="2" type="ORF">DFH07DRAFT_776630</name>
</gene>
<sequence>MEQLERRYDPADLARLKRSDLVALVQRQLDKWPTQTLGKFRPQKTNMDIMKTALTSANSQFTNNKPAERPASPIVDNLWLPPPRPPSPGPSERPAPGVIAPQSLSEYRSILLLVEDTRSIGEKVSHRVRVSVINPESAATGEWQASSQEIVDELQASIAAFRGPARIGISDPENPGYTIFLATITGPEYQANDAPSSPILVDVPQSGTLKLTVSHIGGAAKRLQSESLPDTKGELSASTQVNIDPQSLVSSSKKKKSITEALTEKELTWITEKAQSTTGFDQNRRLSNSERVRYWRFAAAFSTAYYKAQWPRGIELSGGKSVKKNAIKAALGMETTMLTQALNMAKIVGIYYDGPHRSSEVVERIDSGSDSAGSEALANFLVQWEKDHPLSTSSL</sequence>
<evidence type="ECO:0000313" key="3">
    <source>
        <dbReference type="Proteomes" id="UP001215280"/>
    </source>
</evidence>
<name>A0AAD7ILF3_9AGAR</name>
<keyword evidence="3" id="KW-1185">Reference proteome</keyword>
<evidence type="ECO:0000313" key="2">
    <source>
        <dbReference type="EMBL" id="KAJ7745868.1"/>
    </source>
</evidence>
<reference evidence="2" key="1">
    <citation type="submission" date="2023-03" db="EMBL/GenBank/DDBJ databases">
        <title>Massive genome expansion in bonnet fungi (Mycena s.s.) driven by repeated elements and novel gene families across ecological guilds.</title>
        <authorList>
            <consortium name="Lawrence Berkeley National Laboratory"/>
            <person name="Harder C.B."/>
            <person name="Miyauchi S."/>
            <person name="Viragh M."/>
            <person name="Kuo A."/>
            <person name="Thoen E."/>
            <person name="Andreopoulos B."/>
            <person name="Lu D."/>
            <person name="Skrede I."/>
            <person name="Drula E."/>
            <person name="Henrissat B."/>
            <person name="Morin E."/>
            <person name="Kohler A."/>
            <person name="Barry K."/>
            <person name="LaButti K."/>
            <person name="Morin E."/>
            <person name="Salamov A."/>
            <person name="Lipzen A."/>
            <person name="Mereny Z."/>
            <person name="Hegedus B."/>
            <person name="Baldrian P."/>
            <person name="Stursova M."/>
            <person name="Weitz H."/>
            <person name="Taylor A."/>
            <person name="Grigoriev I.V."/>
            <person name="Nagy L.G."/>
            <person name="Martin F."/>
            <person name="Kauserud H."/>
        </authorList>
    </citation>
    <scope>NUCLEOTIDE SEQUENCE</scope>
    <source>
        <strain evidence="2">CBHHK188m</strain>
    </source>
</reference>
<organism evidence="2 3">
    <name type="scientific">Mycena maculata</name>
    <dbReference type="NCBI Taxonomy" id="230809"/>
    <lineage>
        <taxon>Eukaryota</taxon>
        <taxon>Fungi</taxon>
        <taxon>Dikarya</taxon>
        <taxon>Basidiomycota</taxon>
        <taxon>Agaricomycotina</taxon>
        <taxon>Agaricomycetes</taxon>
        <taxon>Agaricomycetidae</taxon>
        <taxon>Agaricales</taxon>
        <taxon>Marasmiineae</taxon>
        <taxon>Mycenaceae</taxon>
        <taxon>Mycena</taxon>
    </lineage>
</organism>
<evidence type="ECO:0000256" key="1">
    <source>
        <dbReference type="SAM" id="MobiDB-lite"/>
    </source>
</evidence>